<dbReference type="AlphaFoldDB" id="A0A8S2W291"/>
<evidence type="ECO:0000313" key="3">
    <source>
        <dbReference type="Proteomes" id="UP000682733"/>
    </source>
</evidence>
<reference evidence="2" key="1">
    <citation type="submission" date="2021-02" db="EMBL/GenBank/DDBJ databases">
        <authorList>
            <person name="Nowell W R."/>
        </authorList>
    </citation>
    <scope>NUCLEOTIDE SEQUENCE</scope>
</reference>
<feature type="non-terminal residue" evidence="2">
    <location>
        <position position="1"/>
    </location>
</feature>
<dbReference type="EMBL" id="CAJNOK010051431">
    <property type="protein sequence ID" value="CAF1604467.1"/>
    <property type="molecule type" value="Genomic_DNA"/>
</dbReference>
<organism evidence="2 3">
    <name type="scientific">Didymodactylos carnosus</name>
    <dbReference type="NCBI Taxonomy" id="1234261"/>
    <lineage>
        <taxon>Eukaryota</taxon>
        <taxon>Metazoa</taxon>
        <taxon>Spiralia</taxon>
        <taxon>Gnathifera</taxon>
        <taxon>Rotifera</taxon>
        <taxon>Eurotatoria</taxon>
        <taxon>Bdelloidea</taxon>
        <taxon>Philodinida</taxon>
        <taxon>Philodinidae</taxon>
        <taxon>Didymodactylos</taxon>
    </lineage>
</organism>
<name>A0A8S2W291_9BILA</name>
<protein>
    <submittedName>
        <fullName evidence="2">Uncharacterized protein</fullName>
    </submittedName>
</protein>
<dbReference type="Proteomes" id="UP000682733">
    <property type="component" value="Unassembled WGS sequence"/>
</dbReference>
<proteinExistence type="predicted"/>
<dbReference type="Proteomes" id="UP000677228">
    <property type="component" value="Unassembled WGS sequence"/>
</dbReference>
<evidence type="ECO:0000313" key="2">
    <source>
        <dbReference type="EMBL" id="CAF4414618.1"/>
    </source>
</evidence>
<evidence type="ECO:0000313" key="1">
    <source>
        <dbReference type="EMBL" id="CAF1604467.1"/>
    </source>
</evidence>
<dbReference type="EMBL" id="CAJOBA010075359">
    <property type="protein sequence ID" value="CAF4414618.1"/>
    <property type="molecule type" value="Genomic_DNA"/>
</dbReference>
<comment type="caution">
    <text evidence="2">The sequence shown here is derived from an EMBL/GenBank/DDBJ whole genome shotgun (WGS) entry which is preliminary data.</text>
</comment>
<accession>A0A8S2W291</accession>
<sequence length="63" mass="7665">TSSNDEQILDDLYEQYIARKLQEQARRKYETQYINADELDPIYQLYRPYVESNEDTNVDETRN</sequence>
<gene>
    <name evidence="1" type="ORF">OVA965_LOCUS42289</name>
    <name evidence="2" type="ORF">TMI583_LOCUS44153</name>
</gene>